<evidence type="ECO:0000313" key="1">
    <source>
        <dbReference type="EMBL" id="QDT31926.1"/>
    </source>
</evidence>
<dbReference type="AlphaFoldDB" id="A0A517QJV6"/>
<reference evidence="1 2" key="1">
    <citation type="submission" date="2019-02" db="EMBL/GenBank/DDBJ databases">
        <title>Deep-cultivation of Planctomycetes and their phenomic and genomic characterization uncovers novel biology.</title>
        <authorList>
            <person name="Wiegand S."/>
            <person name="Jogler M."/>
            <person name="Boedeker C."/>
            <person name="Pinto D."/>
            <person name="Vollmers J."/>
            <person name="Rivas-Marin E."/>
            <person name="Kohn T."/>
            <person name="Peeters S.H."/>
            <person name="Heuer A."/>
            <person name="Rast P."/>
            <person name="Oberbeckmann S."/>
            <person name="Bunk B."/>
            <person name="Jeske O."/>
            <person name="Meyerdierks A."/>
            <person name="Storesund J.E."/>
            <person name="Kallscheuer N."/>
            <person name="Luecker S."/>
            <person name="Lage O.M."/>
            <person name="Pohl T."/>
            <person name="Merkel B.J."/>
            <person name="Hornburger P."/>
            <person name="Mueller R.-W."/>
            <person name="Bruemmer F."/>
            <person name="Labrenz M."/>
            <person name="Spormann A.M."/>
            <person name="Op den Camp H."/>
            <person name="Overmann J."/>
            <person name="Amann R."/>
            <person name="Jetten M.S.M."/>
            <person name="Mascher T."/>
            <person name="Medema M.H."/>
            <person name="Devos D.P."/>
            <person name="Kaster A.-K."/>
            <person name="Ovreas L."/>
            <person name="Rohde M."/>
            <person name="Galperin M.Y."/>
            <person name="Jogler C."/>
        </authorList>
    </citation>
    <scope>NUCLEOTIDE SEQUENCE [LARGE SCALE GENOMIC DNA]</scope>
    <source>
        <strain evidence="1 2">Mal48</strain>
    </source>
</reference>
<proteinExistence type="predicted"/>
<accession>A0A517QJV6</accession>
<gene>
    <name evidence="1" type="ORF">Mal48_11640</name>
</gene>
<dbReference type="EMBL" id="CP036267">
    <property type="protein sequence ID" value="QDT31926.1"/>
    <property type="molecule type" value="Genomic_DNA"/>
</dbReference>
<organism evidence="1 2">
    <name type="scientific">Thalassoglobus polymorphus</name>
    <dbReference type="NCBI Taxonomy" id="2527994"/>
    <lineage>
        <taxon>Bacteria</taxon>
        <taxon>Pseudomonadati</taxon>
        <taxon>Planctomycetota</taxon>
        <taxon>Planctomycetia</taxon>
        <taxon>Planctomycetales</taxon>
        <taxon>Planctomycetaceae</taxon>
        <taxon>Thalassoglobus</taxon>
    </lineage>
</organism>
<keyword evidence="2" id="KW-1185">Reference proteome</keyword>
<name>A0A517QJV6_9PLAN</name>
<dbReference type="Proteomes" id="UP000315724">
    <property type="component" value="Chromosome"/>
</dbReference>
<dbReference type="KEGG" id="tpol:Mal48_11640"/>
<protein>
    <submittedName>
        <fullName evidence="1">Uncharacterized protein</fullName>
    </submittedName>
</protein>
<sequence>MATRFMKIRFVKIQSARTKRAGNFESVTTNPHREQKRAFSLSYYLVNGGVATAEAKVYSQTGDQLCFPESEANSIVDHQVLPRGELSAKS</sequence>
<evidence type="ECO:0000313" key="2">
    <source>
        <dbReference type="Proteomes" id="UP000315724"/>
    </source>
</evidence>